<dbReference type="FunCoup" id="A0A6N7EVX0">
    <property type="interactions" value="107"/>
</dbReference>
<sequence length="233" mass="25442">MNTSQTHLVAKNLSQIVTMGGDKLVLLEQINLTIAKGESIAIVGVSGSGKSTLLGLLAGLESATEGDIYLADQHLTSMNEDQRAHVRASHVGFIFQSFQLLPNLTALENVALPLEILNRSHDQQLAKAMLTRVGLANRLHHYPKQLSGGEQQRVAIARAFVTQPDILFADEPTGNLDQRTSQSIEALLFELNQENQTTLVLVTHDNDLAAKCQRVVNMHAGKLSELTEHKPTQ</sequence>
<evidence type="ECO:0000313" key="6">
    <source>
        <dbReference type="EMBL" id="MPV85700.1"/>
    </source>
</evidence>
<dbReference type="GO" id="GO:0022857">
    <property type="term" value="F:transmembrane transporter activity"/>
    <property type="evidence" value="ECO:0007669"/>
    <property type="project" value="UniProtKB-ARBA"/>
</dbReference>
<dbReference type="InterPro" id="IPR017871">
    <property type="entry name" value="ABC_transporter-like_CS"/>
</dbReference>
<keyword evidence="3 6" id="KW-0067">ATP-binding</keyword>
<dbReference type="GO" id="GO:0016887">
    <property type="term" value="F:ATP hydrolysis activity"/>
    <property type="evidence" value="ECO:0007669"/>
    <property type="project" value="InterPro"/>
</dbReference>
<comment type="similarity">
    <text evidence="4">Belongs to the ABC transporter superfamily. Macrolide exporter (TC 3.A.1.122) family.</text>
</comment>
<dbReference type="InterPro" id="IPR003439">
    <property type="entry name" value="ABC_transporter-like_ATP-bd"/>
</dbReference>
<dbReference type="PROSITE" id="PS00211">
    <property type="entry name" value="ABC_TRANSPORTER_1"/>
    <property type="match status" value="1"/>
</dbReference>
<protein>
    <submittedName>
        <fullName evidence="6">ATP-binding cassette domain-containing protein</fullName>
    </submittedName>
</protein>
<dbReference type="InterPro" id="IPR003593">
    <property type="entry name" value="AAA+_ATPase"/>
</dbReference>
<keyword evidence="2" id="KW-0547">Nucleotide-binding</keyword>
<name>A0A6N7EVX0_9GAMM</name>
<keyword evidence="7" id="KW-1185">Reference proteome</keyword>
<dbReference type="RefSeq" id="WP_152809186.1">
    <property type="nucleotide sequence ID" value="NZ_WHNW01000002.1"/>
</dbReference>
<evidence type="ECO:0000256" key="2">
    <source>
        <dbReference type="ARBA" id="ARBA00022741"/>
    </source>
</evidence>
<dbReference type="AlphaFoldDB" id="A0A6N7EVX0"/>
<dbReference type="CDD" id="cd03255">
    <property type="entry name" value="ABC_MJ0796_LolCDE_FtsE"/>
    <property type="match status" value="1"/>
</dbReference>
<dbReference type="Pfam" id="PF00005">
    <property type="entry name" value="ABC_tran"/>
    <property type="match status" value="1"/>
</dbReference>
<dbReference type="EMBL" id="WHNW01000002">
    <property type="protein sequence ID" value="MPV85700.1"/>
    <property type="molecule type" value="Genomic_DNA"/>
</dbReference>
<dbReference type="SMART" id="SM00382">
    <property type="entry name" value="AAA"/>
    <property type="match status" value="1"/>
</dbReference>
<dbReference type="InterPro" id="IPR017911">
    <property type="entry name" value="MacB-like_ATP-bd"/>
</dbReference>
<evidence type="ECO:0000259" key="5">
    <source>
        <dbReference type="PROSITE" id="PS50893"/>
    </source>
</evidence>
<dbReference type="InterPro" id="IPR027417">
    <property type="entry name" value="P-loop_NTPase"/>
</dbReference>
<accession>A0A6N7EVX0</accession>
<dbReference type="PANTHER" id="PTHR42798">
    <property type="entry name" value="LIPOPROTEIN-RELEASING SYSTEM ATP-BINDING PROTEIN LOLD"/>
    <property type="match status" value="1"/>
</dbReference>
<evidence type="ECO:0000313" key="7">
    <source>
        <dbReference type="Proteomes" id="UP000471298"/>
    </source>
</evidence>
<reference evidence="6 7" key="1">
    <citation type="submission" date="2019-10" db="EMBL/GenBank/DDBJ databases">
        <title>Cardiobacteriales fam. a chemoheterotrophic member of the order Cardiobacteriales, and proposal of Cardiobacteriales fam. nov.</title>
        <authorList>
            <person name="Wang C."/>
        </authorList>
    </citation>
    <scope>NUCLEOTIDE SEQUENCE [LARGE SCALE GENOMIC DNA]</scope>
    <source>
        <strain evidence="6 7">ML27</strain>
    </source>
</reference>
<organism evidence="6 7">
    <name type="scientific">Ostreibacterium oceani</name>
    <dbReference type="NCBI Taxonomy" id="2654998"/>
    <lineage>
        <taxon>Bacteria</taxon>
        <taxon>Pseudomonadati</taxon>
        <taxon>Pseudomonadota</taxon>
        <taxon>Gammaproteobacteria</taxon>
        <taxon>Cardiobacteriales</taxon>
        <taxon>Ostreibacteriaceae</taxon>
        <taxon>Ostreibacterium</taxon>
    </lineage>
</organism>
<dbReference type="GO" id="GO:0005524">
    <property type="term" value="F:ATP binding"/>
    <property type="evidence" value="ECO:0007669"/>
    <property type="project" value="UniProtKB-KW"/>
</dbReference>
<evidence type="ECO:0000256" key="4">
    <source>
        <dbReference type="ARBA" id="ARBA00038388"/>
    </source>
</evidence>
<dbReference type="GO" id="GO:1902495">
    <property type="term" value="C:transmembrane transporter complex"/>
    <property type="evidence" value="ECO:0007669"/>
    <property type="project" value="UniProtKB-ARBA"/>
</dbReference>
<evidence type="ECO:0000256" key="3">
    <source>
        <dbReference type="ARBA" id="ARBA00022840"/>
    </source>
</evidence>
<proteinExistence type="inferred from homology"/>
<keyword evidence="1" id="KW-0813">Transport</keyword>
<dbReference type="PROSITE" id="PS50893">
    <property type="entry name" value="ABC_TRANSPORTER_2"/>
    <property type="match status" value="1"/>
</dbReference>
<dbReference type="Gene3D" id="3.40.50.300">
    <property type="entry name" value="P-loop containing nucleotide triphosphate hydrolases"/>
    <property type="match status" value="1"/>
</dbReference>
<dbReference type="SUPFAM" id="SSF52540">
    <property type="entry name" value="P-loop containing nucleoside triphosphate hydrolases"/>
    <property type="match status" value="1"/>
</dbReference>
<dbReference type="FunFam" id="3.40.50.300:FF:000032">
    <property type="entry name" value="Export ABC transporter ATP-binding protein"/>
    <property type="match status" value="1"/>
</dbReference>
<gene>
    <name evidence="6" type="ORF">GCU85_02970</name>
</gene>
<evidence type="ECO:0000256" key="1">
    <source>
        <dbReference type="ARBA" id="ARBA00022448"/>
    </source>
</evidence>
<comment type="caution">
    <text evidence="6">The sequence shown here is derived from an EMBL/GenBank/DDBJ whole genome shotgun (WGS) entry which is preliminary data.</text>
</comment>
<dbReference type="InParanoid" id="A0A6N7EVX0"/>
<dbReference type="PANTHER" id="PTHR42798:SF2">
    <property type="entry name" value="ABC TRANSPORTER ATP-BINDING PROTEIN MG467-RELATED"/>
    <property type="match status" value="1"/>
</dbReference>
<feature type="domain" description="ABC transporter" evidence="5">
    <location>
        <begin position="8"/>
        <end position="233"/>
    </location>
</feature>
<dbReference type="Proteomes" id="UP000471298">
    <property type="component" value="Unassembled WGS sequence"/>
</dbReference>